<sequence>MKTFKARHLVASFMLGSLFFSGVGYAASSLAMIEVNFLPLKYYFDGVEKKAPDDQKGFTYKGTTYVPLRFVAESLSKKVGYDGKTTSIYVGKQKEGTVTYMEDMKTHTSDTGYFFDGPLTTFETNTGAKFIHGYATYNGIYGEGFIKNEYILDGQFSKFEAYLAPSLDWSKKPKSDNVGDLKLYADDKLIYSSGAIASDIQEPIKVDADLKGALKLRVEFTVKPFYNTSYNSAYVGLLDAKFIN</sequence>
<dbReference type="Pfam" id="PF07833">
    <property type="entry name" value="Cu_amine_oxidN1"/>
    <property type="match status" value="1"/>
</dbReference>
<keyword evidence="5" id="KW-1185">Reference proteome</keyword>
<evidence type="ECO:0008006" key="6">
    <source>
        <dbReference type="Google" id="ProtNLM"/>
    </source>
</evidence>
<evidence type="ECO:0000259" key="2">
    <source>
        <dbReference type="Pfam" id="PF07833"/>
    </source>
</evidence>
<dbReference type="OrthoDB" id="366502at2"/>
<evidence type="ECO:0000259" key="3">
    <source>
        <dbReference type="Pfam" id="PF08305"/>
    </source>
</evidence>
<dbReference type="InterPro" id="IPR038637">
    <property type="entry name" value="NPCBM_sf"/>
</dbReference>
<feature type="domain" description="Copper amine oxidase-like N-terminal" evidence="2">
    <location>
        <begin position="51"/>
        <end position="95"/>
    </location>
</feature>
<dbReference type="InterPro" id="IPR008979">
    <property type="entry name" value="Galactose-bd-like_sf"/>
</dbReference>
<feature type="signal peptide" evidence="1">
    <location>
        <begin position="1"/>
        <end position="26"/>
    </location>
</feature>
<protein>
    <recommendedName>
        <fullName evidence="6">Copper amine oxidase-like N-terminal domain-containing protein</fullName>
    </recommendedName>
</protein>
<dbReference type="InterPro" id="IPR013222">
    <property type="entry name" value="Glyco_hyd_98_carb-bd"/>
</dbReference>
<dbReference type="SUPFAM" id="SSF49785">
    <property type="entry name" value="Galactose-binding domain-like"/>
    <property type="match status" value="1"/>
</dbReference>
<dbReference type="EMBL" id="CP035492">
    <property type="protein sequence ID" value="QAY66361.1"/>
    <property type="molecule type" value="Genomic_DNA"/>
</dbReference>
<gene>
    <name evidence="4" type="ORF">ET464_08020</name>
</gene>
<dbReference type="InterPro" id="IPR012854">
    <property type="entry name" value="Cu_amine_oxidase-like_N"/>
</dbReference>
<evidence type="ECO:0000313" key="5">
    <source>
        <dbReference type="Proteomes" id="UP000293568"/>
    </source>
</evidence>
<dbReference type="Pfam" id="PF08305">
    <property type="entry name" value="NPCBM"/>
    <property type="match status" value="1"/>
</dbReference>
<dbReference type="AlphaFoldDB" id="A0A4V0YF38"/>
<dbReference type="Gene3D" id="2.60.120.1060">
    <property type="entry name" value="NPCBM/NEW2 domain"/>
    <property type="match status" value="1"/>
</dbReference>
<feature type="domain" description="Glycosyl hydrolase family 98 putative carbohydrate-binding module" evidence="3">
    <location>
        <begin position="99"/>
        <end position="220"/>
    </location>
</feature>
<evidence type="ECO:0000256" key="1">
    <source>
        <dbReference type="SAM" id="SignalP"/>
    </source>
</evidence>
<dbReference type="RefSeq" id="WP_129439868.1">
    <property type="nucleotide sequence ID" value="NZ_CP035492.1"/>
</dbReference>
<accession>A0A4V0YF38</accession>
<feature type="chain" id="PRO_5020744113" description="Copper amine oxidase-like N-terminal domain-containing protein" evidence="1">
    <location>
        <begin position="27"/>
        <end position="244"/>
    </location>
</feature>
<proteinExistence type="predicted"/>
<keyword evidence="1" id="KW-0732">Signal</keyword>
<organism evidence="4 5">
    <name type="scientific">Paenibacillus protaetiae</name>
    <dbReference type="NCBI Taxonomy" id="2509456"/>
    <lineage>
        <taxon>Bacteria</taxon>
        <taxon>Bacillati</taxon>
        <taxon>Bacillota</taxon>
        <taxon>Bacilli</taxon>
        <taxon>Bacillales</taxon>
        <taxon>Paenibacillaceae</taxon>
        <taxon>Paenibacillus</taxon>
    </lineage>
</organism>
<dbReference type="Proteomes" id="UP000293568">
    <property type="component" value="Chromosome"/>
</dbReference>
<evidence type="ECO:0000313" key="4">
    <source>
        <dbReference type="EMBL" id="QAY66361.1"/>
    </source>
</evidence>
<dbReference type="KEGG" id="pprt:ET464_08020"/>
<name>A0A4V0YF38_9BACL</name>
<reference evidence="4 5" key="1">
    <citation type="submission" date="2019-01" db="EMBL/GenBank/DDBJ databases">
        <title>Genome sequencing of strain FW100M-2.</title>
        <authorList>
            <person name="Heo J."/>
            <person name="Kim S.-J."/>
            <person name="Kim J.-S."/>
            <person name="Hong S.-B."/>
            <person name="Kwon S.-W."/>
        </authorList>
    </citation>
    <scope>NUCLEOTIDE SEQUENCE [LARGE SCALE GENOMIC DNA]</scope>
    <source>
        <strain evidence="4 5">FW100M-2</strain>
    </source>
</reference>